<dbReference type="OrthoDB" id="10042731at2759"/>
<dbReference type="GO" id="GO:0004983">
    <property type="term" value="F:neuropeptide Y receptor activity"/>
    <property type="evidence" value="ECO:0007669"/>
    <property type="project" value="InterPro"/>
</dbReference>
<dbReference type="Proteomes" id="UP000007110">
    <property type="component" value="Unassembled WGS sequence"/>
</dbReference>
<comment type="similarity">
    <text evidence="2">Belongs to the G-protein coupled receptor 1 family.</text>
</comment>
<organism evidence="11 12">
    <name type="scientific">Strongylocentrotus purpuratus</name>
    <name type="common">Purple sea urchin</name>
    <dbReference type="NCBI Taxonomy" id="7668"/>
    <lineage>
        <taxon>Eukaryota</taxon>
        <taxon>Metazoa</taxon>
        <taxon>Echinodermata</taxon>
        <taxon>Eleutherozoa</taxon>
        <taxon>Echinozoa</taxon>
        <taxon>Echinoidea</taxon>
        <taxon>Euechinoidea</taxon>
        <taxon>Echinacea</taxon>
        <taxon>Camarodonta</taxon>
        <taxon>Echinidea</taxon>
        <taxon>Strongylocentrotidae</taxon>
        <taxon>Strongylocentrotus</taxon>
    </lineage>
</organism>
<dbReference type="FunCoup" id="A0A7M7P7B8">
    <property type="interactions" value="43"/>
</dbReference>
<dbReference type="InterPro" id="IPR000611">
    <property type="entry name" value="NPY_rcpt"/>
</dbReference>
<evidence type="ECO:0000256" key="8">
    <source>
        <dbReference type="ARBA" id="ARBA00023224"/>
    </source>
</evidence>
<feature type="domain" description="G-protein coupled receptors family 1 profile" evidence="10">
    <location>
        <begin position="47"/>
        <end position="305"/>
    </location>
</feature>
<dbReference type="KEGG" id="spu:100893746"/>
<dbReference type="PANTHER" id="PTHR45698:SF1">
    <property type="entry name" value="TRACE AMINE-ASSOCIATED RECEPTOR 13C-LIKE"/>
    <property type="match status" value="1"/>
</dbReference>
<keyword evidence="6 9" id="KW-0472">Membrane</keyword>
<dbReference type="Pfam" id="PF00001">
    <property type="entry name" value="7tm_1"/>
    <property type="match status" value="1"/>
</dbReference>
<evidence type="ECO:0000313" key="12">
    <source>
        <dbReference type="Proteomes" id="UP000007110"/>
    </source>
</evidence>
<evidence type="ECO:0000256" key="3">
    <source>
        <dbReference type="ARBA" id="ARBA00022692"/>
    </source>
</evidence>
<reference evidence="12" key="1">
    <citation type="submission" date="2015-02" db="EMBL/GenBank/DDBJ databases">
        <title>Genome sequencing for Strongylocentrotus purpuratus.</title>
        <authorList>
            <person name="Murali S."/>
            <person name="Liu Y."/>
            <person name="Vee V."/>
            <person name="English A."/>
            <person name="Wang M."/>
            <person name="Skinner E."/>
            <person name="Han Y."/>
            <person name="Muzny D.M."/>
            <person name="Worley K.C."/>
            <person name="Gibbs R.A."/>
        </authorList>
    </citation>
    <scope>NUCLEOTIDE SEQUENCE</scope>
</reference>
<feature type="transmembrane region" description="Helical" evidence="9">
    <location>
        <begin position="188"/>
        <end position="214"/>
    </location>
</feature>
<evidence type="ECO:0000256" key="1">
    <source>
        <dbReference type="ARBA" id="ARBA00004141"/>
    </source>
</evidence>
<dbReference type="InterPro" id="IPR017452">
    <property type="entry name" value="GPCR_Rhodpsn_7TM"/>
</dbReference>
<evidence type="ECO:0000256" key="9">
    <source>
        <dbReference type="SAM" id="Phobius"/>
    </source>
</evidence>
<evidence type="ECO:0000259" key="10">
    <source>
        <dbReference type="PROSITE" id="PS50262"/>
    </source>
</evidence>
<evidence type="ECO:0000256" key="7">
    <source>
        <dbReference type="ARBA" id="ARBA00023170"/>
    </source>
</evidence>
<dbReference type="AlphaFoldDB" id="A0A7M7P7B8"/>
<sequence length="379" mass="42789">MESSTFETETYYPDNGTEIILEEEPKVVFWAWFQMMCLFLAIVGFLGNLLVVLVIIRQQRRRTSTDKLILALAVADLLTSIFIIPIPTPTSLPYGVLGELYCKVIYSSVCMWISIMASVFSLIMISGERYVAVCYPFRYQRLFAGYRPDVILCVIWIVSFIINTNSFYVSFVDTPGVNCTVKFPTPEFQMFFGIVLFLVEYLIPVIIMLLANVYTIRALNHQARSLVAKRDKRSGPALKLLQARRKVIEMLFIVVIIFVICWTPDQIGYLAFNIGLVEVDFLYSPVYRSFVALAFCNSCANPFIYAARNPNFRRALKELVMFSPIGGSIFNQGGPGFTDRFELSQTQGTIRGVLANGRKPSLHACLEVPGSSQKTASTM</sequence>
<feature type="transmembrane region" description="Helical" evidence="9">
    <location>
        <begin position="68"/>
        <end position="84"/>
    </location>
</feature>
<keyword evidence="5" id="KW-0297">G-protein coupled receptor</keyword>
<dbReference type="GO" id="GO:0016020">
    <property type="term" value="C:membrane"/>
    <property type="evidence" value="ECO:0007669"/>
    <property type="project" value="UniProtKB-SubCell"/>
</dbReference>
<keyword evidence="12" id="KW-1185">Reference proteome</keyword>
<feature type="transmembrane region" description="Helical" evidence="9">
    <location>
        <begin position="247"/>
        <end position="267"/>
    </location>
</feature>
<keyword evidence="7" id="KW-0675">Receptor</keyword>
<dbReference type="CDD" id="cd00637">
    <property type="entry name" value="7tm_classA_rhodopsin-like"/>
    <property type="match status" value="1"/>
</dbReference>
<feature type="transmembrane region" description="Helical" evidence="9">
    <location>
        <begin position="146"/>
        <end position="168"/>
    </location>
</feature>
<reference evidence="11" key="2">
    <citation type="submission" date="2021-01" db="UniProtKB">
        <authorList>
            <consortium name="EnsemblMetazoa"/>
        </authorList>
    </citation>
    <scope>IDENTIFICATION</scope>
</reference>
<dbReference type="PRINTS" id="PR00237">
    <property type="entry name" value="GPCRRHODOPSN"/>
</dbReference>
<evidence type="ECO:0000256" key="4">
    <source>
        <dbReference type="ARBA" id="ARBA00022989"/>
    </source>
</evidence>
<feature type="transmembrane region" description="Helical" evidence="9">
    <location>
        <begin position="104"/>
        <end position="125"/>
    </location>
</feature>
<dbReference type="RefSeq" id="XP_030846179.1">
    <property type="nucleotide sequence ID" value="XM_030990319.1"/>
</dbReference>
<keyword evidence="4 9" id="KW-1133">Transmembrane helix</keyword>
<dbReference type="InterPro" id="IPR000276">
    <property type="entry name" value="GPCR_Rhodpsn"/>
</dbReference>
<dbReference type="PRINTS" id="PR01012">
    <property type="entry name" value="NRPEPTIDEYR"/>
</dbReference>
<proteinExistence type="inferred from homology"/>
<dbReference type="OMA" id="HFRHGFM"/>
<dbReference type="PANTHER" id="PTHR45698">
    <property type="entry name" value="TRACE AMINE-ASSOCIATED RECEPTOR 19N-RELATED"/>
    <property type="match status" value="1"/>
</dbReference>
<accession>A0A7M7P7B8</accession>
<evidence type="ECO:0000256" key="2">
    <source>
        <dbReference type="ARBA" id="ARBA00010663"/>
    </source>
</evidence>
<feature type="transmembrane region" description="Helical" evidence="9">
    <location>
        <begin position="31"/>
        <end position="56"/>
    </location>
</feature>
<dbReference type="SMART" id="SM01381">
    <property type="entry name" value="7TM_GPCR_Srsx"/>
    <property type="match status" value="1"/>
</dbReference>
<keyword evidence="3 9" id="KW-0812">Transmembrane</keyword>
<feature type="transmembrane region" description="Helical" evidence="9">
    <location>
        <begin position="287"/>
        <end position="307"/>
    </location>
</feature>
<dbReference type="EnsemblMetazoa" id="XM_030990319">
    <property type="protein sequence ID" value="XP_030846179"/>
    <property type="gene ID" value="LOC100893746"/>
</dbReference>
<evidence type="ECO:0000313" key="11">
    <source>
        <dbReference type="EnsemblMetazoa" id="XP_030846179"/>
    </source>
</evidence>
<evidence type="ECO:0000256" key="5">
    <source>
        <dbReference type="ARBA" id="ARBA00023040"/>
    </source>
</evidence>
<dbReference type="Gene3D" id="1.20.1070.10">
    <property type="entry name" value="Rhodopsin 7-helix transmembrane proteins"/>
    <property type="match status" value="1"/>
</dbReference>
<dbReference type="GeneID" id="100893746"/>
<dbReference type="PROSITE" id="PS50262">
    <property type="entry name" value="G_PROTEIN_RECEP_F1_2"/>
    <property type="match status" value="1"/>
</dbReference>
<evidence type="ECO:0000256" key="6">
    <source>
        <dbReference type="ARBA" id="ARBA00023136"/>
    </source>
</evidence>
<keyword evidence="8" id="KW-0807">Transducer</keyword>
<name>A0A7M7P7B8_STRPU</name>
<protein>
    <recommendedName>
        <fullName evidence="10">G-protein coupled receptors family 1 profile domain-containing protein</fullName>
    </recommendedName>
</protein>
<comment type="subcellular location">
    <subcellularLocation>
        <location evidence="1">Membrane</location>
        <topology evidence="1">Multi-pass membrane protein</topology>
    </subcellularLocation>
</comment>
<dbReference type="InParanoid" id="A0A7M7P7B8"/>
<dbReference type="SUPFAM" id="SSF81321">
    <property type="entry name" value="Family A G protein-coupled receptor-like"/>
    <property type="match status" value="1"/>
</dbReference>